<dbReference type="InterPro" id="IPR011545">
    <property type="entry name" value="DEAD/DEAH_box_helicase_dom"/>
</dbReference>
<accession>A0A8K0PKQ3</accession>
<dbReference type="PANTHER" id="PTHR47843">
    <property type="entry name" value="BTB DOMAIN-CONTAINING PROTEIN-RELATED"/>
    <property type="match status" value="1"/>
</dbReference>
<dbReference type="GO" id="GO:0005524">
    <property type="term" value="F:ATP binding"/>
    <property type="evidence" value="ECO:0007669"/>
    <property type="project" value="InterPro"/>
</dbReference>
<reference evidence="5" key="1">
    <citation type="submission" date="2021-07" db="EMBL/GenBank/DDBJ databases">
        <title>Elsinoe batatas strain:CRI-CJ2 Genome sequencing and assembly.</title>
        <authorList>
            <person name="Huang L."/>
        </authorList>
    </citation>
    <scope>NUCLEOTIDE SEQUENCE</scope>
    <source>
        <strain evidence="5">CRI-CJ2</strain>
    </source>
</reference>
<dbReference type="SUPFAM" id="SSF52540">
    <property type="entry name" value="P-loop containing nucleoside triphosphate hydrolases"/>
    <property type="match status" value="1"/>
</dbReference>
<dbReference type="Pfam" id="PF00651">
    <property type="entry name" value="BTB"/>
    <property type="match status" value="1"/>
</dbReference>
<feature type="region of interest" description="Disordered" evidence="2">
    <location>
        <begin position="118"/>
        <end position="177"/>
    </location>
</feature>
<dbReference type="Gene3D" id="3.40.50.300">
    <property type="entry name" value="P-loop containing nucleotide triphosphate hydrolases"/>
    <property type="match status" value="1"/>
</dbReference>
<dbReference type="CDD" id="cd18186">
    <property type="entry name" value="BTB_POZ_ZBTB_KLHL-like"/>
    <property type="match status" value="1"/>
</dbReference>
<evidence type="ECO:0000313" key="6">
    <source>
        <dbReference type="Proteomes" id="UP000809789"/>
    </source>
</evidence>
<keyword evidence="1" id="KW-0175">Coiled coil</keyword>
<dbReference type="InterPro" id="IPR014001">
    <property type="entry name" value="Helicase_ATP-bd"/>
</dbReference>
<proteinExistence type="predicted"/>
<name>A0A8K0PKQ3_9PEZI</name>
<dbReference type="EMBL" id="JAESVG020000002">
    <property type="protein sequence ID" value="KAG8630853.1"/>
    <property type="molecule type" value="Genomic_DNA"/>
</dbReference>
<dbReference type="SMART" id="SM00487">
    <property type="entry name" value="DEXDc"/>
    <property type="match status" value="1"/>
</dbReference>
<keyword evidence="6" id="KW-1185">Reference proteome</keyword>
<comment type="caution">
    <text evidence="5">The sequence shown here is derived from an EMBL/GenBank/DDBJ whole genome shotgun (WGS) entry which is preliminary data.</text>
</comment>
<dbReference type="PANTHER" id="PTHR47843:SF5">
    <property type="entry name" value="BTB_POZ DOMAIN PROTEIN"/>
    <property type="match status" value="1"/>
</dbReference>
<organism evidence="5 6">
    <name type="scientific">Elsinoe batatas</name>
    <dbReference type="NCBI Taxonomy" id="2601811"/>
    <lineage>
        <taxon>Eukaryota</taxon>
        <taxon>Fungi</taxon>
        <taxon>Dikarya</taxon>
        <taxon>Ascomycota</taxon>
        <taxon>Pezizomycotina</taxon>
        <taxon>Dothideomycetes</taxon>
        <taxon>Dothideomycetidae</taxon>
        <taxon>Myriangiales</taxon>
        <taxon>Elsinoaceae</taxon>
        <taxon>Elsinoe</taxon>
    </lineage>
</organism>
<gene>
    <name evidence="5" type="ORF">KVT40_002472</name>
</gene>
<evidence type="ECO:0000259" key="4">
    <source>
        <dbReference type="PROSITE" id="PS51192"/>
    </source>
</evidence>
<evidence type="ECO:0000259" key="3">
    <source>
        <dbReference type="PROSITE" id="PS50097"/>
    </source>
</evidence>
<evidence type="ECO:0000256" key="2">
    <source>
        <dbReference type="SAM" id="MobiDB-lite"/>
    </source>
</evidence>
<sequence length="695" mass="77278">MDQQTTRPSKVFDHVTWLLKTGRLSDLTLRCQNREFLVHRAIVCPRSPVLAAASEGAFKESHTKIVDVSITGPDILNRALTYLYTDNYSDNENGQNDRAESIMYHALCAEQNATLASEISQPPRDAPESFAQGTPPGTVRSRVPTSSPSLLASPDVEALSHSGESQERDDPAIDNDNQTISRLRVNTLVYTLADYYNIPDLAQLASTKFEAALNYGYQEICRLVYESAPLPASVLRSCLCNVIARDGRKAIKDEAMMNTAIELPGLLRDCFVKLVTTNQRLSEERDEAVALKLIAEEVAKEANRRGQQEKENVISQVNGARNCRHCGVANNVLFQLEDSRFGRQTSGGNRRGERGGRFRGGGDLIRAVDLTPMVGLTERLQQEVHEARAREVQLQLQLQLLQKQGSRPLPTATVADRQIGLGLIAPPITSDPVCGTNEEGNNTSIAGPMTAEVPVITEEDESLLAEMGSDHHVEDSPVVQREWRRTVQAQRRLVGRARWDEEEKRRAVRQALGRPLNDSGSPVTYRSREQEMALNRIMDGGFQALAVMLPTASGKTLLFSAPACLEGDAFGMTLVVVPYHKLINETVMECRRRLGEGEYVEWSTDVTDAARLVIVSVDKMNMTFWAYMQKLRAAQRLRRIVVDECHLVVTAHDWRPVMVKLIEMKTFAVPLMSLTATYPLEEESLGKFGLVSVPQ</sequence>
<dbReference type="InterPro" id="IPR027417">
    <property type="entry name" value="P-loop_NTPase"/>
</dbReference>
<dbReference type="OrthoDB" id="6359816at2759"/>
<dbReference type="Proteomes" id="UP000809789">
    <property type="component" value="Unassembled WGS sequence"/>
</dbReference>
<evidence type="ECO:0008006" key="7">
    <source>
        <dbReference type="Google" id="ProtNLM"/>
    </source>
</evidence>
<dbReference type="InterPro" id="IPR000210">
    <property type="entry name" value="BTB/POZ_dom"/>
</dbReference>
<feature type="domain" description="Helicase ATP-binding" evidence="4">
    <location>
        <begin position="536"/>
        <end position="695"/>
    </location>
</feature>
<evidence type="ECO:0000313" key="5">
    <source>
        <dbReference type="EMBL" id="KAG8630853.1"/>
    </source>
</evidence>
<dbReference type="PROSITE" id="PS50097">
    <property type="entry name" value="BTB"/>
    <property type="match status" value="1"/>
</dbReference>
<protein>
    <recommendedName>
        <fullName evidence="7">Helicase ATP-binding domain-containing protein</fullName>
    </recommendedName>
</protein>
<dbReference type="Pfam" id="PF00270">
    <property type="entry name" value="DEAD"/>
    <property type="match status" value="1"/>
</dbReference>
<feature type="domain" description="BTB" evidence="3">
    <location>
        <begin position="25"/>
        <end position="92"/>
    </location>
</feature>
<dbReference type="PROSITE" id="PS51192">
    <property type="entry name" value="HELICASE_ATP_BIND_1"/>
    <property type="match status" value="1"/>
</dbReference>
<feature type="coiled-coil region" evidence="1">
    <location>
        <begin position="377"/>
        <end position="404"/>
    </location>
</feature>
<dbReference type="AlphaFoldDB" id="A0A8K0PKQ3"/>
<dbReference type="GO" id="GO:0003676">
    <property type="term" value="F:nucleic acid binding"/>
    <property type="evidence" value="ECO:0007669"/>
    <property type="project" value="InterPro"/>
</dbReference>
<dbReference type="Gene3D" id="3.30.710.10">
    <property type="entry name" value="Potassium Channel Kv1.1, Chain A"/>
    <property type="match status" value="1"/>
</dbReference>
<dbReference type="InterPro" id="IPR011333">
    <property type="entry name" value="SKP1/BTB/POZ_sf"/>
</dbReference>
<evidence type="ECO:0000256" key="1">
    <source>
        <dbReference type="SAM" id="Coils"/>
    </source>
</evidence>
<dbReference type="SUPFAM" id="SSF54695">
    <property type="entry name" value="POZ domain"/>
    <property type="match status" value="1"/>
</dbReference>